<evidence type="ECO:0000313" key="4">
    <source>
        <dbReference type="Proteomes" id="UP000249819"/>
    </source>
</evidence>
<evidence type="ECO:0000259" key="2">
    <source>
        <dbReference type="Pfam" id="PF08327"/>
    </source>
</evidence>
<dbReference type="Gene3D" id="3.30.530.20">
    <property type="match status" value="1"/>
</dbReference>
<dbReference type="OrthoDB" id="287565at2"/>
<comment type="similarity">
    <text evidence="1">Belongs to the AHA1 family.</text>
</comment>
<name>A0A327WBF2_9BACT</name>
<sequence>MTNQDYQNSMMVNTTAQVAFQAITTQINKWWSTDYQGAASKTDEEFTVRFGETFMTMKIGEVVQNERIVWYCVGQNQVPPPGTKSLQNPAEWVGTTIIWTISSKDNGTEVTIHHPGLTPMFECWAICQQGWNQTLDSLKLLLETGTGLPFGGLSGEYLENAQSYDAAH</sequence>
<gene>
    <name evidence="3" type="ORF">CLV59_101842</name>
</gene>
<dbReference type="AlphaFoldDB" id="A0A327WBF2"/>
<dbReference type="Proteomes" id="UP000249819">
    <property type="component" value="Unassembled WGS sequence"/>
</dbReference>
<dbReference type="CDD" id="cd07814">
    <property type="entry name" value="SRPBCC_CalC_Aha1-like"/>
    <property type="match status" value="1"/>
</dbReference>
<feature type="domain" description="Activator of Hsp90 ATPase homologue 1/2-like C-terminal" evidence="2">
    <location>
        <begin position="14"/>
        <end position="143"/>
    </location>
</feature>
<dbReference type="Pfam" id="PF08327">
    <property type="entry name" value="AHSA1"/>
    <property type="match status" value="1"/>
</dbReference>
<dbReference type="InterPro" id="IPR013538">
    <property type="entry name" value="ASHA1/2-like_C"/>
</dbReference>
<evidence type="ECO:0000313" key="3">
    <source>
        <dbReference type="EMBL" id="RAJ88077.1"/>
    </source>
</evidence>
<organism evidence="3 4">
    <name type="scientific">Chitinophaga dinghuensis</name>
    <dbReference type="NCBI Taxonomy" id="1539050"/>
    <lineage>
        <taxon>Bacteria</taxon>
        <taxon>Pseudomonadati</taxon>
        <taxon>Bacteroidota</taxon>
        <taxon>Chitinophagia</taxon>
        <taxon>Chitinophagales</taxon>
        <taxon>Chitinophagaceae</taxon>
        <taxon>Chitinophaga</taxon>
    </lineage>
</organism>
<reference evidence="3 4" key="1">
    <citation type="submission" date="2018-06" db="EMBL/GenBank/DDBJ databases">
        <title>Genomic Encyclopedia of Archaeal and Bacterial Type Strains, Phase II (KMG-II): from individual species to whole genera.</title>
        <authorList>
            <person name="Goeker M."/>
        </authorList>
    </citation>
    <scope>NUCLEOTIDE SEQUENCE [LARGE SCALE GENOMIC DNA]</scope>
    <source>
        <strain evidence="3 4">DSM 29821</strain>
    </source>
</reference>
<accession>A0A327WBF2</accession>
<protein>
    <submittedName>
        <fullName evidence="3">Uncharacterized protein YndB with AHSA1/START domain</fullName>
    </submittedName>
</protein>
<dbReference type="InterPro" id="IPR023393">
    <property type="entry name" value="START-like_dom_sf"/>
</dbReference>
<proteinExistence type="inferred from homology"/>
<dbReference type="EMBL" id="QLMA01000001">
    <property type="protein sequence ID" value="RAJ88077.1"/>
    <property type="molecule type" value="Genomic_DNA"/>
</dbReference>
<dbReference type="SUPFAM" id="SSF55961">
    <property type="entry name" value="Bet v1-like"/>
    <property type="match status" value="1"/>
</dbReference>
<evidence type="ECO:0000256" key="1">
    <source>
        <dbReference type="ARBA" id="ARBA00006817"/>
    </source>
</evidence>
<keyword evidence="4" id="KW-1185">Reference proteome</keyword>
<comment type="caution">
    <text evidence="3">The sequence shown here is derived from an EMBL/GenBank/DDBJ whole genome shotgun (WGS) entry which is preliminary data.</text>
</comment>
<dbReference type="RefSeq" id="WP_111590729.1">
    <property type="nucleotide sequence ID" value="NZ_QLMA01000001.1"/>
</dbReference>